<organism evidence="2 3">
    <name type="scientific">Marchantia polymorpha subsp. ruderalis</name>
    <dbReference type="NCBI Taxonomy" id="1480154"/>
    <lineage>
        <taxon>Eukaryota</taxon>
        <taxon>Viridiplantae</taxon>
        <taxon>Streptophyta</taxon>
        <taxon>Embryophyta</taxon>
        <taxon>Marchantiophyta</taxon>
        <taxon>Marchantiopsida</taxon>
        <taxon>Marchantiidae</taxon>
        <taxon>Marchantiales</taxon>
        <taxon>Marchantiaceae</taxon>
        <taxon>Marchantia</taxon>
    </lineage>
</organism>
<feature type="compositionally biased region" description="Low complexity" evidence="1">
    <location>
        <begin position="275"/>
        <end position="291"/>
    </location>
</feature>
<feature type="compositionally biased region" description="Polar residues" evidence="1">
    <location>
        <begin position="366"/>
        <end position="387"/>
    </location>
</feature>
<evidence type="ECO:0000313" key="3">
    <source>
        <dbReference type="Proteomes" id="UP000077202"/>
    </source>
</evidence>
<feature type="region of interest" description="Disordered" evidence="1">
    <location>
        <begin position="1"/>
        <end position="51"/>
    </location>
</feature>
<feature type="compositionally biased region" description="Polar residues" evidence="1">
    <location>
        <begin position="406"/>
        <end position="423"/>
    </location>
</feature>
<dbReference type="EMBL" id="LVLJ01000431">
    <property type="protein sequence ID" value="OAE34280.1"/>
    <property type="molecule type" value="Genomic_DNA"/>
</dbReference>
<accession>A0A176WMA1</accession>
<sequence length="484" mass="52215">MQPAKNRRKLDASSEVEWNSSTIPAYSLPEHSTKRLSEAMNAEKANRYEPPDAVPFTDWFQGYFKSDSTGVSESKLETKSGHRTPTSNKVRSPKSSQNLPTSSTTMGTTKVDLRCRRALHKKEWNMTTMLTWRKTCKYNQFQNILDSRIVPVLRNDKYKNVRPQYMNPRKRYDIFPPKKKKRRPKPLVFPVAQECSCDKDIPKSWCPITCPCPCPLSAVLPSCCSPLQPFISGSRDSASPDYDQFQPPCCLTFGRSHDGSPSATSVSSPAHSLEKSPSASSISSLGSSAFGRSRDTSPSAKSLPSPGSAINERPSSPSESSTVTSASRRSSIGDGKKGEDAVSTKSHNLASTHDKREAPSAKSKDTVSSVDGASSDNASKASTPASNATPKSKSSTPAASRPPTPGQSSSKPPASSPDGQSDAASLARTRATLGFLPPPPGHEEFKAKAVATAAPDSPWWLNPGICRMRFPNLACLGEFMADGP</sequence>
<gene>
    <name evidence="2" type="ORF">AXG93_4145s1150</name>
</gene>
<keyword evidence="3" id="KW-1185">Reference proteome</keyword>
<protein>
    <submittedName>
        <fullName evidence="2">Uncharacterized protein</fullName>
    </submittedName>
</protein>
<reference evidence="2" key="1">
    <citation type="submission" date="2016-03" db="EMBL/GenBank/DDBJ databases">
        <title>Mechanisms controlling the formation of the plant cell surface in tip-growing cells are functionally conserved among land plants.</title>
        <authorList>
            <person name="Honkanen S."/>
            <person name="Jones V.A."/>
            <person name="Morieri G."/>
            <person name="Champion C."/>
            <person name="Hetherington A.J."/>
            <person name="Kelly S."/>
            <person name="Saint-Marcoux D."/>
            <person name="Proust H."/>
            <person name="Prescott H."/>
            <person name="Dolan L."/>
        </authorList>
    </citation>
    <scope>NUCLEOTIDE SEQUENCE [LARGE SCALE GENOMIC DNA]</scope>
    <source>
        <tissue evidence="2">Whole gametophyte</tissue>
    </source>
</reference>
<feature type="region of interest" description="Disordered" evidence="1">
    <location>
        <begin position="71"/>
        <end position="107"/>
    </location>
</feature>
<feature type="region of interest" description="Disordered" evidence="1">
    <location>
        <begin position="260"/>
        <end position="443"/>
    </location>
</feature>
<comment type="caution">
    <text evidence="2">The sequence shown here is derived from an EMBL/GenBank/DDBJ whole genome shotgun (WGS) entry which is preliminary data.</text>
</comment>
<evidence type="ECO:0000313" key="2">
    <source>
        <dbReference type="EMBL" id="OAE34280.1"/>
    </source>
</evidence>
<dbReference type="Proteomes" id="UP000077202">
    <property type="component" value="Unassembled WGS sequence"/>
</dbReference>
<feature type="compositionally biased region" description="Low complexity" evidence="1">
    <location>
        <begin position="312"/>
        <end position="330"/>
    </location>
</feature>
<feature type="compositionally biased region" description="Polar residues" evidence="1">
    <location>
        <begin position="260"/>
        <end position="270"/>
    </location>
</feature>
<name>A0A176WMA1_MARPO</name>
<feature type="compositionally biased region" description="Basic and acidic residues" evidence="1">
    <location>
        <begin position="352"/>
        <end position="365"/>
    </location>
</feature>
<proteinExistence type="predicted"/>
<evidence type="ECO:0000256" key="1">
    <source>
        <dbReference type="SAM" id="MobiDB-lite"/>
    </source>
</evidence>
<feature type="compositionally biased region" description="Low complexity" evidence="1">
    <location>
        <begin position="388"/>
        <end position="399"/>
    </location>
</feature>
<feature type="compositionally biased region" description="Polar residues" evidence="1">
    <location>
        <begin position="83"/>
        <end position="107"/>
    </location>
</feature>
<dbReference type="AlphaFoldDB" id="A0A176WMA1"/>